<feature type="region of interest" description="Disordered" evidence="1">
    <location>
        <begin position="32"/>
        <end position="52"/>
    </location>
</feature>
<dbReference type="OrthoDB" id="3695884at2"/>
<gene>
    <name evidence="2" type="ORF">E0H50_38745</name>
</gene>
<reference evidence="2 3" key="1">
    <citation type="submission" date="2019-02" db="EMBL/GenBank/DDBJ databases">
        <title>Kribbella capetownensis sp. nov. and Kribbella speibonae sp. nov., isolated from soil.</title>
        <authorList>
            <person name="Curtis S.M."/>
            <person name="Norton I."/>
            <person name="Everest G.J."/>
            <person name="Meyers P.R."/>
        </authorList>
    </citation>
    <scope>NUCLEOTIDE SEQUENCE [LARGE SCALE GENOMIC DNA]</scope>
    <source>
        <strain evidence="2 3">DSM 27082</strain>
    </source>
</reference>
<dbReference type="EMBL" id="SJKA01000024">
    <property type="protein sequence ID" value="TCC18659.1"/>
    <property type="molecule type" value="Genomic_DNA"/>
</dbReference>
<name>A0A4R0I0Q9_9ACTN</name>
<keyword evidence="3" id="KW-1185">Reference proteome</keyword>
<accession>A0A4R0I0Q9</accession>
<proteinExistence type="predicted"/>
<protein>
    <submittedName>
        <fullName evidence="2">Uncharacterized protein</fullName>
    </submittedName>
</protein>
<organism evidence="2 3">
    <name type="scientific">Kribbella sindirgiensis</name>
    <dbReference type="NCBI Taxonomy" id="1124744"/>
    <lineage>
        <taxon>Bacteria</taxon>
        <taxon>Bacillati</taxon>
        <taxon>Actinomycetota</taxon>
        <taxon>Actinomycetes</taxon>
        <taxon>Propionibacteriales</taxon>
        <taxon>Kribbellaceae</taxon>
        <taxon>Kribbella</taxon>
    </lineage>
</organism>
<sequence>MADERQEARASAVLVAMMGALSELQAQATQVAWQAESQPRGPGPRQPGDRRVRQEVRLVAKGLIQLRSAFGEVQKWRQDFTEVDPLRQRYPDLPYEIDRLGDVVRATDADSPRLAHRLRRIALSANGIRVSLDRFTVSRTSAAYAVPSPQRHSPHRNDGARSTDRESVDVIVYLDSDDDEALGRALGAVDNLVQVMGYEEPQHIQVERGSIFRRSKAAAQKALRSKDLQDRLIKVERAVELEKIDLKQAEVDIREAEAAGKLMQSLAEIPQACIRIGSMFLIKHDSPGGQVVLIRNLSQLEIRALEKFPEIQKDPRSAIDALAIAISAMDEVASQAPPAR</sequence>
<evidence type="ECO:0000313" key="3">
    <source>
        <dbReference type="Proteomes" id="UP000292695"/>
    </source>
</evidence>
<dbReference type="RefSeq" id="WP_131296136.1">
    <property type="nucleotide sequence ID" value="NZ_SJKA01000024.1"/>
</dbReference>
<evidence type="ECO:0000313" key="2">
    <source>
        <dbReference type="EMBL" id="TCC18659.1"/>
    </source>
</evidence>
<feature type="region of interest" description="Disordered" evidence="1">
    <location>
        <begin position="143"/>
        <end position="164"/>
    </location>
</feature>
<dbReference type="AlphaFoldDB" id="A0A4R0I0Q9"/>
<evidence type="ECO:0000256" key="1">
    <source>
        <dbReference type="SAM" id="MobiDB-lite"/>
    </source>
</evidence>
<dbReference type="Proteomes" id="UP000292695">
    <property type="component" value="Unassembled WGS sequence"/>
</dbReference>
<feature type="compositionally biased region" description="Basic and acidic residues" evidence="1">
    <location>
        <begin position="155"/>
        <end position="164"/>
    </location>
</feature>
<comment type="caution">
    <text evidence="2">The sequence shown here is derived from an EMBL/GenBank/DDBJ whole genome shotgun (WGS) entry which is preliminary data.</text>
</comment>